<evidence type="ECO:0000313" key="1">
    <source>
        <dbReference type="EMBL" id="KAJ8664902.1"/>
    </source>
</evidence>
<keyword evidence="2" id="KW-1185">Reference proteome</keyword>
<evidence type="ECO:0000313" key="2">
    <source>
        <dbReference type="Proteomes" id="UP001239111"/>
    </source>
</evidence>
<reference evidence="1" key="1">
    <citation type="submission" date="2023-04" db="EMBL/GenBank/DDBJ databases">
        <title>A chromosome-level genome assembly of the parasitoid wasp Eretmocerus hayati.</title>
        <authorList>
            <person name="Zhong Y."/>
            <person name="Liu S."/>
            <person name="Liu Y."/>
        </authorList>
    </citation>
    <scope>NUCLEOTIDE SEQUENCE</scope>
    <source>
        <strain evidence="1">ZJU_SS_LIU_2023</strain>
    </source>
</reference>
<name>A0ACC2N3K3_9HYME</name>
<dbReference type="EMBL" id="CM056744">
    <property type="protein sequence ID" value="KAJ8664902.1"/>
    <property type="molecule type" value="Genomic_DNA"/>
</dbReference>
<organism evidence="1 2">
    <name type="scientific">Eretmocerus hayati</name>
    <dbReference type="NCBI Taxonomy" id="131215"/>
    <lineage>
        <taxon>Eukaryota</taxon>
        <taxon>Metazoa</taxon>
        <taxon>Ecdysozoa</taxon>
        <taxon>Arthropoda</taxon>
        <taxon>Hexapoda</taxon>
        <taxon>Insecta</taxon>
        <taxon>Pterygota</taxon>
        <taxon>Neoptera</taxon>
        <taxon>Endopterygota</taxon>
        <taxon>Hymenoptera</taxon>
        <taxon>Apocrita</taxon>
        <taxon>Proctotrupomorpha</taxon>
        <taxon>Chalcidoidea</taxon>
        <taxon>Aphelinidae</taxon>
        <taxon>Aphelininae</taxon>
        <taxon>Eretmocerus</taxon>
    </lineage>
</organism>
<gene>
    <name evidence="1" type="ORF">QAD02_006564</name>
</gene>
<proteinExistence type="predicted"/>
<comment type="caution">
    <text evidence="1">The sequence shown here is derived from an EMBL/GenBank/DDBJ whole genome shotgun (WGS) entry which is preliminary data.</text>
</comment>
<protein>
    <submittedName>
        <fullName evidence="1">Uncharacterized protein</fullName>
    </submittedName>
</protein>
<sequence length="373" mass="44311">MSVQVPCRTKSATIDLLTHKKSAYLEKLKDSVPLPDGAIPTFGLPKWKHMPLEAKIPMVAGLRYVLTRRKIGQKLRVDFVDSKRFDTSDPYNRDAPLAYEGLHDPHLQRFFNEAVHVRDAIIKNGLVTEDLDVTCNLREYNAYRSYLRMIHGKYIRKELENRDETLKERLMLELVQKMTEKKNDRLKKDEIRDCLYKELQLKKEQRILEIIKKLSTIDEKAKIVDERMDQIVQRIRCEIKTRQESVDHKRALMEKQYQQKILNTLKKMHEREYKLRKTLEHNFAQKSCAKAAAAVERFEKKKKAQEESIERESALKDCADIFKKAFLEEYDKKISQKRKRQEELLLKRKKALARSRLPKKKPKKKKKCCCRKK</sequence>
<accession>A0ACC2N3K3</accession>
<dbReference type="Proteomes" id="UP001239111">
    <property type="component" value="Chromosome 4"/>
</dbReference>